<dbReference type="STRING" id="1367847.JCM7686_1963"/>
<reference evidence="2 3" key="1">
    <citation type="journal article" date="2014" name="BMC Genomics">
        <title>Architecture and functions of a multipartite genome of the methylotrophic bacterium Paracoccus aminophilus JCM 7686, containing primary and secondary chromids.</title>
        <authorList>
            <person name="Dziewit L."/>
            <person name="Czarnecki J."/>
            <person name="Wibberg D."/>
            <person name="Radlinska M."/>
            <person name="Mrozek P."/>
            <person name="Szymczak M."/>
            <person name="Schluter A."/>
            <person name="Puhler A."/>
            <person name="Bartosik D."/>
        </authorList>
    </citation>
    <scope>NUCLEOTIDE SEQUENCE [LARGE SCALE GENOMIC DNA]</scope>
    <source>
        <strain evidence="2">JCM 7686</strain>
    </source>
</reference>
<protein>
    <recommendedName>
        <fullName evidence="1">DUF2169 domain-containing protein</fullName>
    </recommendedName>
</protein>
<feature type="domain" description="DUF2169" evidence="1">
    <location>
        <begin position="22"/>
        <end position="314"/>
    </location>
</feature>
<dbReference type="AlphaFoldDB" id="S5XP34"/>
<dbReference type="KEGG" id="pami:JCM7686_1963"/>
<dbReference type="EMBL" id="CP006650">
    <property type="protein sequence ID" value="AGT09064.1"/>
    <property type="molecule type" value="Genomic_DNA"/>
</dbReference>
<dbReference type="Proteomes" id="UP000015480">
    <property type="component" value="Chromosome"/>
</dbReference>
<organism evidence="2 3">
    <name type="scientific">Paracoccus aminophilus JCM 7686</name>
    <dbReference type="NCBI Taxonomy" id="1367847"/>
    <lineage>
        <taxon>Bacteria</taxon>
        <taxon>Pseudomonadati</taxon>
        <taxon>Pseudomonadota</taxon>
        <taxon>Alphaproteobacteria</taxon>
        <taxon>Rhodobacterales</taxon>
        <taxon>Paracoccaceae</taxon>
        <taxon>Paracoccus</taxon>
    </lineage>
</organism>
<sequence>MWELANHSPFEAAGTLMRDRRGAEVWCSAVVGQFAVEPDGLCRMVPPTPVNRVQLFAGPESQRLDAEADFAPFRPRTDIIVTGAALAPEARPARRIEIGIRVGKLAHLLEAHAPSVLRRQARGWQLDQGDAVTEVWTGWDLALGGHDPYGAQDGHERHPANPLGKGWLRDFATLPLDQSLDLPQILRPGESVQPDAPLPAPAGLGYIHPAWQPRQRHAGTYDETWRTRVAPLLPQDFNEAFHQAAAPEMIYPGDLQGGEPVEISGMAPSGLWQLRLPQIILEQDCRFGRTSRTSRFRLVNLHLDPPSGQIRMVWNATELCTGHEEQLRRTQIRLLQMSGVRT</sequence>
<dbReference type="HOGENOM" id="CLU_045796_0_0_5"/>
<evidence type="ECO:0000259" key="1">
    <source>
        <dbReference type="Pfam" id="PF09937"/>
    </source>
</evidence>
<gene>
    <name evidence="2" type="ORF">JCM7686_1963</name>
</gene>
<dbReference type="PATRIC" id="fig|1367847.3.peg.1956"/>
<dbReference type="eggNOG" id="COG5351">
    <property type="taxonomic scope" value="Bacteria"/>
</dbReference>
<evidence type="ECO:0000313" key="3">
    <source>
        <dbReference type="Proteomes" id="UP000015480"/>
    </source>
</evidence>
<name>S5XP34_PARAH</name>
<proteinExistence type="predicted"/>
<dbReference type="Pfam" id="PF09937">
    <property type="entry name" value="DUF2169"/>
    <property type="match status" value="1"/>
</dbReference>
<accession>S5XP34</accession>
<evidence type="ECO:0000313" key="2">
    <source>
        <dbReference type="EMBL" id="AGT09064.1"/>
    </source>
</evidence>
<dbReference type="InterPro" id="IPR018683">
    <property type="entry name" value="DUF2169"/>
</dbReference>
<keyword evidence="3" id="KW-1185">Reference proteome</keyword>